<organism evidence="24 25">
    <name type="scientific">Brachionus calyciflorus</name>
    <dbReference type="NCBI Taxonomy" id="104777"/>
    <lineage>
        <taxon>Eukaryota</taxon>
        <taxon>Metazoa</taxon>
        <taxon>Spiralia</taxon>
        <taxon>Gnathifera</taxon>
        <taxon>Rotifera</taxon>
        <taxon>Eurotatoria</taxon>
        <taxon>Monogononta</taxon>
        <taxon>Pseudotrocha</taxon>
        <taxon>Ploima</taxon>
        <taxon>Brachionidae</taxon>
        <taxon>Brachionus</taxon>
    </lineage>
</organism>
<dbReference type="OrthoDB" id="10258631at2759"/>
<evidence type="ECO:0000256" key="5">
    <source>
        <dbReference type="ARBA" id="ARBA00022490"/>
    </source>
</evidence>
<keyword evidence="11" id="KW-0547">Nucleotide-binding</keyword>
<name>A0A814BSC4_9BILA</name>
<comment type="cofactor">
    <cofactor evidence="1">
        <name>Mg(2+)</name>
        <dbReference type="ChEBI" id="CHEBI:18420"/>
    </cofactor>
</comment>
<keyword evidence="9" id="KW-0808">Transferase</keyword>
<dbReference type="GO" id="GO:0005524">
    <property type="term" value="F:ATP binding"/>
    <property type="evidence" value="ECO:0007669"/>
    <property type="project" value="UniProtKB-KW"/>
</dbReference>
<dbReference type="GO" id="GO:0030490">
    <property type="term" value="P:maturation of SSU-rRNA"/>
    <property type="evidence" value="ECO:0007669"/>
    <property type="project" value="TreeGrafter"/>
</dbReference>
<dbReference type="EC" id="2.7.11.1" evidence="4"/>
<comment type="catalytic activity">
    <reaction evidence="15">
        <text>L-threonyl-[protein] + ATP = O-phospho-L-threonyl-[protein] + ADP + H(+)</text>
        <dbReference type="Rhea" id="RHEA:46608"/>
        <dbReference type="Rhea" id="RHEA-COMP:11060"/>
        <dbReference type="Rhea" id="RHEA-COMP:11605"/>
        <dbReference type="ChEBI" id="CHEBI:15378"/>
        <dbReference type="ChEBI" id="CHEBI:30013"/>
        <dbReference type="ChEBI" id="CHEBI:30616"/>
        <dbReference type="ChEBI" id="CHEBI:61977"/>
        <dbReference type="ChEBI" id="CHEBI:456216"/>
        <dbReference type="EC" id="2.7.11.1"/>
    </reaction>
</comment>
<evidence type="ECO:0000256" key="2">
    <source>
        <dbReference type="ARBA" id="ARBA00004496"/>
    </source>
</evidence>
<evidence type="ECO:0000313" key="25">
    <source>
        <dbReference type="Proteomes" id="UP000663879"/>
    </source>
</evidence>
<keyword evidence="5" id="KW-0963">Cytoplasm</keyword>
<keyword evidence="13" id="KW-0067">ATP-binding</keyword>
<dbReference type="CDD" id="cd05144">
    <property type="entry name" value="RIO2_C"/>
    <property type="match status" value="1"/>
</dbReference>
<reference evidence="24" key="1">
    <citation type="submission" date="2021-02" db="EMBL/GenBank/DDBJ databases">
        <authorList>
            <person name="Nowell W R."/>
        </authorList>
    </citation>
    <scope>NUCLEOTIDE SEQUENCE</scope>
    <source>
        <strain evidence="24">Ploen Becks lab</strain>
    </source>
</reference>
<feature type="compositionally biased region" description="Basic and acidic residues" evidence="22">
    <location>
        <begin position="360"/>
        <end position="374"/>
    </location>
</feature>
<feature type="domain" description="RIO kinase" evidence="23">
    <location>
        <begin position="65"/>
        <end position="291"/>
    </location>
</feature>
<keyword evidence="25" id="KW-1185">Reference proteome</keyword>
<evidence type="ECO:0000256" key="3">
    <source>
        <dbReference type="ARBA" id="ARBA00009196"/>
    </source>
</evidence>
<dbReference type="GO" id="GO:0005829">
    <property type="term" value="C:cytosol"/>
    <property type="evidence" value="ECO:0007669"/>
    <property type="project" value="TreeGrafter"/>
</dbReference>
<dbReference type="FunFam" id="3.30.200.20:FF:000052">
    <property type="entry name" value="Serine/threonine-protein kinase RIO2"/>
    <property type="match status" value="1"/>
</dbReference>
<dbReference type="SUPFAM" id="SSF46785">
    <property type="entry name" value="Winged helix' DNA-binding domain"/>
    <property type="match status" value="1"/>
</dbReference>
<evidence type="ECO:0000256" key="14">
    <source>
        <dbReference type="ARBA" id="ARBA00022842"/>
    </source>
</evidence>
<evidence type="ECO:0000256" key="13">
    <source>
        <dbReference type="ARBA" id="ARBA00022840"/>
    </source>
</evidence>
<evidence type="ECO:0000256" key="18">
    <source>
        <dbReference type="ARBA" id="ARBA00068353"/>
    </source>
</evidence>
<dbReference type="Gene3D" id="3.30.200.20">
    <property type="entry name" value="Phosphorylase Kinase, domain 1"/>
    <property type="match status" value="1"/>
</dbReference>
<evidence type="ECO:0000256" key="8">
    <source>
        <dbReference type="ARBA" id="ARBA00022553"/>
    </source>
</evidence>
<evidence type="ECO:0000256" key="7">
    <source>
        <dbReference type="ARBA" id="ARBA00022527"/>
    </source>
</evidence>
<keyword evidence="8" id="KW-0597">Phosphoprotein</keyword>
<dbReference type="FunFam" id="1.10.10.10:FF:000053">
    <property type="entry name" value="Serine/threonine-protein kinase RIO2"/>
    <property type="match status" value="1"/>
</dbReference>
<dbReference type="InterPro" id="IPR018934">
    <property type="entry name" value="RIO_dom"/>
</dbReference>
<evidence type="ECO:0000259" key="23">
    <source>
        <dbReference type="SMART" id="SM00090"/>
    </source>
</evidence>
<dbReference type="PANTHER" id="PTHR45852">
    <property type="entry name" value="SER/THR-PROTEIN KINASE RIO2"/>
    <property type="match status" value="1"/>
</dbReference>
<evidence type="ECO:0000256" key="1">
    <source>
        <dbReference type="ARBA" id="ARBA00001946"/>
    </source>
</evidence>
<comment type="caution">
    <text evidence="24">The sequence shown here is derived from an EMBL/GenBank/DDBJ whole genome shotgun (WGS) entry which is preliminary data.</text>
</comment>
<dbReference type="Gene3D" id="1.10.10.10">
    <property type="entry name" value="Winged helix-like DNA-binding domain superfamily/Winged helix DNA-binding domain"/>
    <property type="match status" value="1"/>
</dbReference>
<evidence type="ECO:0000256" key="12">
    <source>
        <dbReference type="ARBA" id="ARBA00022777"/>
    </source>
</evidence>
<feature type="coiled-coil region" evidence="21">
    <location>
        <begin position="301"/>
        <end position="335"/>
    </location>
</feature>
<protein>
    <recommendedName>
        <fullName evidence="18">Serine/threonine-protein kinase RIO2</fullName>
        <ecNumber evidence="4">2.7.11.1</ecNumber>
    </recommendedName>
    <alternativeName>
        <fullName evidence="20">RIO kinase 2</fullName>
    </alternativeName>
    <alternativeName>
        <fullName evidence="19">Serine/threonine-protein kinase rio2</fullName>
    </alternativeName>
</protein>
<evidence type="ECO:0000256" key="11">
    <source>
        <dbReference type="ARBA" id="ARBA00022741"/>
    </source>
</evidence>
<comment type="subunit">
    <text evidence="17">Associated with late 40S pre-ribosomal particles. Interacts with PLK1 (via its N-terminus).</text>
</comment>
<evidence type="ECO:0000256" key="10">
    <source>
        <dbReference type="ARBA" id="ARBA00022723"/>
    </source>
</evidence>
<comment type="similarity">
    <text evidence="3">Belongs to the protein kinase superfamily. RIO-type Ser/Thr kinase family.</text>
</comment>
<dbReference type="GO" id="GO:0005634">
    <property type="term" value="C:nucleus"/>
    <property type="evidence" value="ECO:0007669"/>
    <property type="project" value="TreeGrafter"/>
</dbReference>
<dbReference type="Pfam" id="PF01163">
    <property type="entry name" value="RIO1"/>
    <property type="match status" value="1"/>
</dbReference>
<dbReference type="GO" id="GO:0046872">
    <property type="term" value="F:metal ion binding"/>
    <property type="evidence" value="ECO:0007669"/>
    <property type="project" value="UniProtKB-KW"/>
</dbReference>
<dbReference type="PANTHER" id="PTHR45852:SF1">
    <property type="entry name" value="SERINE_THREONINE-PROTEIN KINASE RIO2"/>
    <property type="match status" value="1"/>
</dbReference>
<dbReference type="FunFam" id="1.10.510.10:FF:000307">
    <property type="entry name" value="Serine/threonine-protein kinase RIO2"/>
    <property type="match status" value="1"/>
</dbReference>
<dbReference type="Gene3D" id="1.10.510.10">
    <property type="entry name" value="Transferase(Phosphotransferase) domain 1"/>
    <property type="match status" value="1"/>
</dbReference>
<comment type="catalytic activity">
    <reaction evidence="16">
        <text>L-seryl-[protein] + ATP = O-phospho-L-seryl-[protein] + ADP + H(+)</text>
        <dbReference type="Rhea" id="RHEA:17989"/>
        <dbReference type="Rhea" id="RHEA-COMP:9863"/>
        <dbReference type="Rhea" id="RHEA-COMP:11604"/>
        <dbReference type="ChEBI" id="CHEBI:15378"/>
        <dbReference type="ChEBI" id="CHEBI:29999"/>
        <dbReference type="ChEBI" id="CHEBI:30616"/>
        <dbReference type="ChEBI" id="CHEBI:83421"/>
        <dbReference type="ChEBI" id="CHEBI:456216"/>
        <dbReference type="EC" id="2.7.11.1"/>
    </reaction>
</comment>
<gene>
    <name evidence="24" type="ORF">OXX778_LOCUS12881</name>
</gene>
<keyword evidence="14" id="KW-0460">Magnesium</keyword>
<evidence type="ECO:0000256" key="9">
    <source>
        <dbReference type="ARBA" id="ARBA00022679"/>
    </source>
</evidence>
<dbReference type="SMART" id="SM00090">
    <property type="entry name" value="RIO"/>
    <property type="match status" value="1"/>
</dbReference>
<evidence type="ECO:0000256" key="4">
    <source>
        <dbReference type="ARBA" id="ARBA00012513"/>
    </source>
</evidence>
<dbReference type="GO" id="GO:0030688">
    <property type="term" value="C:preribosome, small subunit precursor"/>
    <property type="evidence" value="ECO:0007669"/>
    <property type="project" value="TreeGrafter"/>
</dbReference>
<feature type="region of interest" description="Disordered" evidence="22">
    <location>
        <begin position="360"/>
        <end position="386"/>
    </location>
</feature>
<evidence type="ECO:0000313" key="24">
    <source>
        <dbReference type="EMBL" id="CAF0930540.1"/>
    </source>
</evidence>
<dbReference type="InterPro" id="IPR030484">
    <property type="entry name" value="Rio2"/>
</dbReference>
<evidence type="ECO:0000256" key="22">
    <source>
        <dbReference type="SAM" id="MobiDB-lite"/>
    </source>
</evidence>
<comment type="subcellular location">
    <subcellularLocation>
        <location evidence="2">Cytoplasm</location>
    </subcellularLocation>
</comment>
<dbReference type="Pfam" id="PF09202">
    <property type="entry name" value="Rio2_N"/>
    <property type="match status" value="1"/>
</dbReference>
<dbReference type="InterPro" id="IPR015285">
    <property type="entry name" value="RIO2_wHTH_N"/>
</dbReference>
<dbReference type="EMBL" id="CAJNOC010002396">
    <property type="protein sequence ID" value="CAF0930540.1"/>
    <property type="molecule type" value="Genomic_DNA"/>
</dbReference>
<keyword evidence="7" id="KW-0723">Serine/threonine-protein kinase</keyword>
<evidence type="ECO:0000256" key="19">
    <source>
        <dbReference type="ARBA" id="ARBA00068837"/>
    </source>
</evidence>
<dbReference type="SUPFAM" id="SSF56112">
    <property type="entry name" value="Protein kinase-like (PK-like)"/>
    <property type="match status" value="1"/>
</dbReference>
<dbReference type="GO" id="GO:0004674">
    <property type="term" value="F:protein serine/threonine kinase activity"/>
    <property type="evidence" value="ECO:0007669"/>
    <property type="project" value="UniProtKB-KW"/>
</dbReference>
<dbReference type="InterPro" id="IPR011009">
    <property type="entry name" value="Kinase-like_dom_sf"/>
</dbReference>
<evidence type="ECO:0000256" key="6">
    <source>
        <dbReference type="ARBA" id="ARBA00022517"/>
    </source>
</evidence>
<sequence length="493" mass="57566">MGRFDVSMMKYLTSEDFRVLTSIEMGMKNHEVVPLQLVASIASLRNGGCHKVIKELIRHKLVCFEHSKTQGYRLTCLGYDFLALKALTSRNIVRSVGNQIGVGKESDIFIAANDADEQVVLKFHRLGRTSFRQIKSKRDYLKNRKTTSWLYLSRLSAMKEFAFMKALYDNGFPVPKPHDFNRHTVVMQLVQGYPLCQIHEVADVQQVYDDIMNLIVHLANYGLIHSDFNEFNLMLSDKDKVTLIDFPQMVSTSHANAEFYFDRDVQCIRDFFKRRFDFESEEYPKFSDVKKVYSLDVEVNASGFSKEIQEFDQVLDEMNEERDNFDKKSDDEFEEKECDDEDKCDENLDYKKVIEKFEKSDKKNENEPEQKIIEKIPSQNASEKQENLCEEELAELADKFDENISLENKMYRPYRDDVEGENVDVSDESDNYSCTTTTSTIMDPRLVRSRVRKSLLQKIKTEKRRIRNKGEAALATQRNREIKDTIKSSMIFL</sequence>
<evidence type="ECO:0000256" key="15">
    <source>
        <dbReference type="ARBA" id="ARBA00047899"/>
    </source>
</evidence>
<keyword evidence="10" id="KW-0479">Metal-binding</keyword>
<accession>A0A814BSC4</accession>
<keyword evidence="12" id="KW-0418">Kinase</keyword>
<keyword evidence="6" id="KW-0690">Ribosome biogenesis</keyword>
<dbReference type="Proteomes" id="UP000663879">
    <property type="component" value="Unassembled WGS sequence"/>
</dbReference>
<dbReference type="InterPro" id="IPR036390">
    <property type="entry name" value="WH_DNA-bd_sf"/>
</dbReference>
<dbReference type="AlphaFoldDB" id="A0A814BSC4"/>
<dbReference type="InterPro" id="IPR036388">
    <property type="entry name" value="WH-like_DNA-bd_sf"/>
</dbReference>
<evidence type="ECO:0000256" key="20">
    <source>
        <dbReference type="ARBA" id="ARBA00076005"/>
    </source>
</evidence>
<evidence type="ECO:0000256" key="21">
    <source>
        <dbReference type="SAM" id="Coils"/>
    </source>
</evidence>
<proteinExistence type="inferred from homology"/>
<dbReference type="InterPro" id="IPR000687">
    <property type="entry name" value="RIO_kinase"/>
</dbReference>
<keyword evidence="21" id="KW-0175">Coiled coil</keyword>
<evidence type="ECO:0000256" key="16">
    <source>
        <dbReference type="ARBA" id="ARBA00048679"/>
    </source>
</evidence>
<evidence type="ECO:0000256" key="17">
    <source>
        <dbReference type="ARBA" id="ARBA00064676"/>
    </source>
</evidence>